<dbReference type="Pfam" id="PF02613">
    <property type="entry name" value="Nitrate_red_del"/>
    <property type="match status" value="1"/>
</dbReference>
<name>A0ABZ3IH94_9FIRM</name>
<evidence type="ECO:0000256" key="1">
    <source>
        <dbReference type="ARBA" id="ARBA00023186"/>
    </source>
</evidence>
<dbReference type="Gene3D" id="1.10.3480.10">
    <property type="entry name" value="TorD-like"/>
    <property type="match status" value="1"/>
</dbReference>
<dbReference type="RefSeq" id="WP_094606743.1">
    <property type="nucleotide sequence ID" value="NZ_CP155573.1"/>
</dbReference>
<dbReference type="InterPro" id="IPR020945">
    <property type="entry name" value="DMSO/NO3_reduct_chaperone"/>
</dbReference>
<keyword evidence="1" id="KW-0143">Chaperone</keyword>
<dbReference type="Proteomes" id="UP000216752">
    <property type="component" value="Chromosome"/>
</dbReference>
<organism evidence="2 3">
    <name type="scientific">Sporomusa silvacetica DSM 10669</name>
    <dbReference type="NCBI Taxonomy" id="1123289"/>
    <lineage>
        <taxon>Bacteria</taxon>
        <taxon>Bacillati</taxon>
        <taxon>Bacillota</taxon>
        <taxon>Negativicutes</taxon>
        <taxon>Selenomonadales</taxon>
        <taxon>Sporomusaceae</taxon>
        <taxon>Sporomusa</taxon>
    </lineage>
</organism>
<dbReference type="PANTHER" id="PTHR34227:SF1">
    <property type="entry name" value="DIMETHYL SULFOXIDE REDUCTASE CHAPERONE-RELATED"/>
    <property type="match status" value="1"/>
</dbReference>
<dbReference type="PANTHER" id="PTHR34227">
    <property type="entry name" value="CHAPERONE PROTEIN YCDY"/>
    <property type="match status" value="1"/>
</dbReference>
<proteinExistence type="predicted"/>
<keyword evidence="3" id="KW-1185">Reference proteome</keyword>
<reference evidence="2" key="1">
    <citation type="submission" date="2024-05" db="EMBL/GenBank/DDBJ databases">
        <title>Isolation and characterization of Sporomusa carbonis sp. nov., a carboxydotrophic hydrogenogen in the genus of Sporomusa isolated from a charcoal burning pile.</title>
        <authorList>
            <person name="Boeer T."/>
            <person name="Rosenbaum F."/>
            <person name="Eysell L."/>
            <person name="Mueller V."/>
            <person name="Daniel R."/>
            <person name="Poehlein A."/>
        </authorList>
    </citation>
    <scope>NUCLEOTIDE SEQUENCE [LARGE SCALE GENOMIC DNA]</scope>
    <source>
        <strain evidence="2">DSM 10669</strain>
    </source>
</reference>
<dbReference type="InterPro" id="IPR050289">
    <property type="entry name" value="TorD/DmsD_chaperones"/>
</dbReference>
<dbReference type="InterPro" id="IPR036411">
    <property type="entry name" value="TorD-like_sf"/>
</dbReference>
<protein>
    <submittedName>
        <fullName evidence="2">Chaperone protein TorD</fullName>
    </submittedName>
</protein>
<gene>
    <name evidence="2" type="primary">torD_1</name>
    <name evidence="2" type="ORF">SPSIL_011660</name>
</gene>
<evidence type="ECO:0000313" key="3">
    <source>
        <dbReference type="Proteomes" id="UP000216752"/>
    </source>
</evidence>
<evidence type="ECO:0000313" key="2">
    <source>
        <dbReference type="EMBL" id="XFO65057.1"/>
    </source>
</evidence>
<sequence length="247" mass="29125">MFHHEQDDQCSNGLTTEDHETETIISLLPLLEARIFAYDFLRRIFLEEPSREFLVNLSQQQTVMAFPFKDENQDIAQGTQNVQAYIQQSNVLNETEYGKLHWDYTRLFIGPYELVAPPWESAYLNKDKLLFQEETRRVRLAYLKYAFLPVLYQQEADDHLGLECDFMYQLSIVAYEKAQAKDWIGLREVLQDQADFLEQHLLRWIPLFAEKVIFHSSTAFYQGMGQIVNGFSKMDKIVLDELLKIKH</sequence>
<dbReference type="EMBL" id="CP155573">
    <property type="protein sequence ID" value="XFO65057.1"/>
    <property type="molecule type" value="Genomic_DNA"/>
</dbReference>
<dbReference type="SUPFAM" id="SSF89155">
    <property type="entry name" value="TorD-like"/>
    <property type="match status" value="1"/>
</dbReference>
<accession>A0ABZ3IH94</accession>